<evidence type="ECO:0000313" key="5">
    <source>
        <dbReference type="EMBL" id="UWX05663.1"/>
    </source>
</evidence>
<keyword evidence="6" id="KW-1185">Reference proteome</keyword>
<dbReference type="PIRSF" id="PIRSF006655">
    <property type="entry name" value="DHQ_synth"/>
    <property type="match status" value="1"/>
</dbReference>
<evidence type="ECO:0000313" key="6">
    <source>
        <dbReference type="Proteomes" id="UP001058120"/>
    </source>
</evidence>
<gene>
    <name evidence="5" type="ORF">JBF11_09510</name>
</gene>
<organism evidence="5 6">
    <name type="scientific">Taurinivorans muris</name>
    <dbReference type="NCBI Taxonomy" id="2787751"/>
    <lineage>
        <taxon>Bacteria</taxon>
        <taxon>Pseudomonadati</taxon>
        <taxon>Thermodesulfobacteriota</taxon>
        <taxon>Desulfovibrionia</taxon>
        <taxon>Desulfovibrionales</taxon>
        <taxon>Desulfovibrionaceae</taxon>
        <taxon>Taurinivorans</taxon>
    </lineage>
</organism>
<sequence>MKRTVFAEISPFDKDAVLLALEAGVDGIVTEDAHIEEIKGLARVQFLGMSGVKCFALDKKEDELAYENAVRQNPAVLHTLTKFEIIPVENLLAKPDIAQNICLTVNSYAEAKLAFGILERGVEKIIVSGQGLADIRKIMELAQTGGETMQLEAAVITKIQTVGLGHRVCVDTLSVLETGQGMLCGNSSAFTFLVHAETEDNEYVNSRPFRVNAGGVHAYAMMPNDKTSYLQELRSGSEVLVVDKNGHCKSAVVGRVKIEVRPMLMVEAKTKDGKTGGIFLQNAETIRLVGKNGKPVSVVSLKEGDEVLCHLDCAGRHFGMRVEENITE</sequence>
<dbReference type="InterPro" id="IPR002812">
    <property type="entry name" value="DHQS"/>
</dbReference>
<dbReference type="RefSeq" id="WP_334315251.1">
    <property type="nucleotide sequence ID" value="NZ_CP065938.1"/>
</dbReference>
<protein>
    <submittedName>
        <fullName evidence="5">3-dehydroquinate synthase II family protein</fullName>
    </submittedName>
</protein>
<evidence type="ECO:0000259" key="4">
    <source>
        <dbReference type="Pfam" id="PF26558"/>
    </source>
</evidence>
<dbReference type="PANTHER" id="PTHR33563">
    <property type="match status" value="1"/>
</dbReference>
<feature type="domain" description="3-dehydroquinate synthase C-terminal" evidence="4">
    <location>
        <begin position="154"/>
        <end position="328"/>
    </location>
</feature>
<evidence type="ECO:0000259" key="3">
    <source>
        <dbReference type="Pfam" id="PF01959"/>
    </source>
</evidence>
<feature type="domain" description="3-dehydroquinate synthase N-terminal" evidence="3">
    <location>
        <begin position="13"/>
        <end position="141"/>
    </location>
</feature>
<dbReference type="Pfam" id="PF26558">
    <property type="entry name" value="DHQS_2nd"/>
    <property type="match status" value="1"/>
</dbReference>
<dbReference type="InterPro" id="IPR056179">
    <property type="entry name" value="DHQS_C"/>
</dbReference>
<dbReference type="EMBL" id="CP065938">
    <property type="protein sequence ID" value="UWX05663.1"/>
    <property type="molecule type" value="Genomic_DNA"/>
</dbReference>
<reference evidence="5" key="1">
    <citation type="submission" date="2020-12" db="EMBL/GenBank/DDBJ databases">
        <title>Taurinivorans muris gen. nov., sp. nov., fundamental and realized metabolic niche of a ubiquitous sulfidogenic bacterium in the murine intestine.</title>
        <authorList>
            <person name="Ye H."/>
            <person name="Hanson B.T."/>
            <person name="Loy A."/>
        </authorList>
    </citation>
    <scope>NUCLEOTIDE SEQUENCE</scope>
    <source>
        <strain evidence="5">LT0009</strain>
    </source>
</reference>
<accession>A0ABY5Y349</accession>
<evidence type="ECO:0000256" key="1">
    <source>
        <dbReference type="ARBA" id="ARBA00022605"/>
    </source>
</evidence>
<dbReference type="InterPro" id="IPR030960">
    <property type="entry name" value="DHQS/DOIS_N"/>
</dbReference>
<keyword evidence="1" id="KW-0028">Amino-acid biosynthesis</keyword>
<evidence type="ECO:0000256" key="2">
    <source>
        <dbReference type="ARBA" id="ARBA00023141"/>
    </source>
</evidence>
<name>A0ABY5Y349_9BACT</name>
<proteinExistence type="predicted"/>
<dbReference type="PANTHER" id="PTHR33563:SF1">
    <property type="entry name" value="3-DEHYDROQUINATE SYNTHASE"/>
    <property type="match status" value="1"/>
</dbReference>
<keyword evidence="2" id="KW-0057">Aromatic amino acid biosynthesis</keyword>
<dbReference type="Proteomes" id="UP001058120">
    <property type="component" value="Chromosome"/>
</dbReference>
<dbReference type="Pfam" id="PF01959">
    <property type="entry name" value="DHQS"/>
    <property type="match status" value="1"/>
</dbReference>